<protein>
    <submittedName>
        <fullName evidence="1">Toxin</fullName>
    </submittedName>
</protein>
<organism evidence="1 2">
    <name type="scientific">Autumnicola edwardsiae</name>
    <dbReference type="NCBI Taxonomy" id="3075594"/>
    <lineage>
        <taxon>Bacteria</taxon>
        <taxon>Pseudomonadati</taxon>
        <taxon>Bacteroidota</taxon>
        <taxon>Flavobacteriia</taxon>
        <taxon>Flavobacteriales</taxon>
        <taxon>Flavobacteriaceae</taxon>
        <taxon>Autumnicola</taxon>
    </lineage>
</organism>
<comment type="caution">
    <text evidence="1">The sequence shown here is derived from an EMBL/GenBank/DDBJ whole genome shotgun (WGS) entry which is preliminary data.</text>
</comment>
<dbReference type="PANTHER" id="PTHR39206">
    <property type="entry name" value="SLL8004 PROTEIN"/>
    <property type="match status" value="1"/>
</dbReference>
<dbReference type="Gene3D" id="3.40.50.300">
    <property type="entry name" value="P-loop containing nucleotide triphosphate hydrolases"/>
    <property type="match status" value="1"/>
</dbReference>
<proteinExistence type="predicted"/>
<evidence type="ECO:0000313" key="1">
    <source>
        <dbReference type="EMBL" id="MDT0649080.1"/>
    </source>
</evidence>
<sequence length="246" mass="29064">MPSNKRLRMFAGPNGSGKSTVFNWIKKNYDFDLGIYLNADEIEKELKRKNFINLSDYNLESEIGEKFNEFISSHSLFHKANNDGYKIDLTFKDGLILNPTYHTHSYEASILTDFLRQELIKSGQKLSFETVMSHPSKIETLKFAQENNFKNYLYFISTESFEINKSRVKERVLIGGHPVPDRKIEERYYRSLKLLQDAIKSTYRTFIFDNSENQSRLILDIYKSNKVTYRSDRVPKWVDKYCLRIE</sequence>
<evidence type="ECO:0000313" key="2">
    <source>
        <dbReference type="Proteomes" id="UP001248819"/>
    </source>
</evidence>
<dbReference type="RefSeq" id="WP_311483258.1">
    <property type="nucleotide sequence ID" value="NZ_JAVRHP010000008.1"/>
</dbReference>
<gene>
    <name evidence="1" type="ORF">RM529_02940</name>
</gene>
<dbReference type="PANTHER" id="PTHR39206:SF1">
    <property type="entry name" value="SLL8004 PROTEIN"/>
    <property type="match status" value="1"/>
</dbReference>
<reference evidence="1 2" key="1">
    <citation type="submission" date="2023-09" db="EMBL/GenBank/DDBJ databases">
        <authorList>
            <person name="Rey-Velasco X."/>
        </authorList>
    </citation>
    <scope>NUCLEOTIDE SEQUENCE [LARGE SCALE GENOMIC DNA]</scope>
    <source>
        <strain evidence="1 2">F297</strain>
    </source>
</reference>
<dbReference type="EMBL" id="JAVRHP010000008">
    <property type="protein sequence ID" value="MDT0649080.1"/>
    <property type="molecule type" value="Genomic_DNA"/>
</dbReference>
<accession>A0ABU3CRV0</accession>
<name>A0ABU3CRV0_9FLAO</name>
<keyword evidence="2" id="KW-1185">Reference proteome</keyword>
<dbReference type="Proteomes" id="UP001248819">
    <property type="component" value="Unassembled WGS sequence"/>
</dbReference>
<dbReference type="InterPro" id="IPR027417">
    <property type="entry name" value="P-loop_NTPase"/>
</dbReference>
<dbReference type="SUPFAM" id="SSF52540">
    <property type="entry name" value="P-loop containing nucleoside triphosphate hydrolases"/>
    <property type="match status" value="1"/>
</dbReference>